<reference evidence="2" key="1">
    <citation type="journal article" date="2023" name="Nat. Commun.">
        <title>Diploid and tetraploid genomes of Acorus and the evolution of monocots.</title>
        <authorList>
            <person name="Ma L."/>
            <person name="Liu K.W."/>
            <person name="Li Z."/>
            <person name="Hsiao Y.Y."/>
            <person name="Qi Y."/>
            <person name="Fu T."/>
            <person name="Tang G.D."/>
            <person name="Zhang D."/>
            <person name="Sun W.H."/>
            <person name="Liu D.K."/>
            <person name="Li Y."/>
            <person name="Chen G.Z."/>
            <person name="Liu X.D."/>
            <person name="Liao X.Y."/>
            <person name="Jiang Y.T."/>
            <person name="Yu X."/>
            <person name="Hao Y."/>
            <person name="Huang J."/>
            <person name="Zhao X.W."/>
            <person name="Ke S."/>
            <person name="Chen Y.Y."/>
            <person name="Wu W.L."/>
            <person name="Hsu J.L."/>
            <person name="Lin Y.F."/>
            <person name="Huang M.D."/>
            <person name="Li C.Y."/>
            <person name="Huang L."/>
            <person name="Wang Z.W."/>
            <person name="Zhao X."/>
            <person name="Zhong W.Y."/>
            <person name="Peng D.H."/>
            <person name="Ahmad S."/>
            <person name="Lan S."/>
            <person name="Zhang J.S."/>
            <person name="Tsai W.C."/>
            <person name="Van de Peer Y."/>
            <person name="Liu Z.J."/>
        </authorList>
    </citation>
    <scope>NUCLEOTIDE SEQUENCE</scope>
    <source>
        <strain evidence="2">SCP</strain>
    </source>
</reference>
<gene>
    <name evidence="2" type="ORF">QJS04_geneDACA012748</name>
</gene>
<dbReference type="AlphaFoldDB" id="A0AAV8ZY57"/>
<dbReference type="Proteomes" id="UP001179952">
    <property type="component" value="Unassembled WGS sequence"/>
</dbReference>
<evidence type="ECO:0000313" key="2">
    <source>
        <dbReference type="EMBL" id="KAK1257992.1"/>
    </source>
</evidence>
<dbReference type="EMBL" id="JAUJYN010000028">
    <property type="protein sequence ID" value="KAK1257992.1"/>
    <property type="molecule type" value="Genomic_DNA"/>
</dbReference>
<feature type="compositionally biased region" description="Low complexity" evidence="1">
    <location>
        <begin position="1"/>
        <end position="30"/>
    </location>
</feature>
<sequence>MMRSLSLSSTDNNNLTTTPPLTLPHSPQQPDATPSSTLPDAPQHSPTTAPSLTPPSPPPAHLDAAINLGSENIYNEGSIIESICFTTFIQARQKVVPSWFGPAIADARPAFRGLSRADGVREPVSGWARWSGCVEGRREGLKRGGVGECGRR</sequence>
<name>A0AAV8ZY57_ACOGR</name>
<protein>
    <submittedName>
        <fullName evidence="2">Uncharacterized protein</fullName>
    </submittedName>
</protein>
<comment type="caution">
    <text evidence="2">The sequence shown here is derived from an EMBL/GenBank/DDBJ whole genome shotgun (WGS) entry which is preliminary data.</text>
</comment>
<reference evidence="2" key="2">
    <citation type="submission" date="2023-06" db="EMBL/GenBank/DDBJ databases">
        <authorList>
            <person name="Ma L."/>
            <person name="Liu K.-W."/>
            <person name="Li Z."/>
            <person name="Hsiao Y.-Y."/>
            <person name="Qi Y."/>
            <person name="Fu T."/>
            <person name="Tang G."/>
            <person name="Zhang D."/>
            <person name="Sun W.-H."/>
            <person name="Liu D.-K."/>
            <person name="Li Y."/>
            <person name="Chen G.-Z."/>
            <person name="Liu X.-D."/>
            <person name="Liao X.-Y."/>
            <person name="Jiang Y.-T."/>
            <person name="Yu X."/>
            <person name="Hao Y."/>
            <person name="Huang J."/>
            <person name="Zhao X.-W."/>
            <person name="Ke S."/>
            <person name="Chen Y.-Y."/>
            <person name="Wu W.-L."/>
            <person name="Hsu J.-L."/>
            <person name="Lin Y.-F."/>
            <person name="Huang M.-D."/>
            <person name="Li C.-Y."/>
            <person name="Huang L."/>
            <person name="Wang Z.-W."/>
            <person name="Zhao X."/>
            <person name="Zhong W.-Y."/>
            <person name="Peng D.-H."/>
            <person name="Ahmad S."/>
            <person name="Lan S."/>
            <person name="Zhang J.-S."/>
            <person name="Tsai W.-C."/>
            <person name="Van De Peer Y."/>
            <person name="Liu Z.-J."/>
        </authorList>
    </citation>
    <scope>NUCLEOTIDE SEQUENCE</scope>
    <source>
        <strain evidence="2">SCP</strain>
        <tissue evidence="2">Leaves</tissue>
    </source>
</reference>
<accession>A0AAV8ZY57</accession>
<evidence type="ECO:0000313" key="3">
    <source>
        <dbReference type="Proteomes" id="UP001179952"/>
    </source>
</evidence>
<keyword evidence="3" id="KW-1185">Reference proteome</keyword>
<proteinExistence type="predicted"/>
<feature type="region of interest" description="Disordered" evidence="1">
    <location>
        <begin position="1"/>
        <end position="64"/>
    </location>
</feature>
<evidence type="ECO:0000256" key="1">
    <source>
        <dbReference type="SAM" id="MobiDB-lite"/>
    </source>
</evidence>
<organism evidence="2 3">
    <name type="scientific">Acorus gramineus</name>
    <name type="common">Dwarf sweet flag</name>
    <dbReference type="NCBI Taxonomy" id="55184"/>
    <lineage>
        <taxon>Eukaryota</taxon>
        <taxon>Viridiplantae</taxon>
        <taxon>Streptophyta</taxon>
        <taxon>Embryophyta</taxon>
        <taxon>Tracheophyta</taxon>
        <taxon>Spermatophyta</taxon>
        <taxon>Magnoliopsida</taxon>
        <taxon>Liliopsida</taxon>
        <taxon>Acoraceae</taxon>
        <taxon>Acorus</taxon>
    </lineage>
</organism>